<name>A0A5J5B8G5_9ASTE</name>
<accession>A0A5J5B8G5</accession>
<organism evidence="1 2">
    <name type="scientific">Nyssa sinensis</name>
    <dbReference type="NCBI Taxonomy" id="561372"/>
    <lineage>
        <taxon>Eukaryota</taxon>
        <taxon>Viridiplantae</taxon>
        <taxon>Streptophyta</taxon>
        <taxon>Embryophyta</taxon>
        <taxon>Tracheophyta</taxon>
        <taxon>Spermatophyta</taxon>
        <taxon>Magnoliopsida</taxon>
        <taxon>eudicotyledons</taxon>
        <taxon>Gunneridae</taxon>
        <taxon>Pentapetalae</taxon>
        <taxon>asterids</taxon>
        <taxon>Cornales</taxon>
        <taxon>Nyssaceae</taxon>
        <taxon>Nyssa</taxon>
    </lineage>
</organism>
<proteinExistence type="predicted"/>
<dbReference type="OrthoDB" id="442863at2759"/>
<keyword evidence="2" id="KW-1185">Reference proteome</keyword>
<protein>
    <submittedName>
        <fullName evidence="1">Uncharacterized protein</fullName>
    </submittedName>
</protein>
<sequence length="153" mass="16643">MATEAAAVDQKAKLRPAAMRTFTVPIPPPWDSVRFALDKKLHRSGDVQTCFEVLIGKNLDSGNRGTAGVGPHGVSFEGFVARASCTLSEFLNNISGNLIGDQLVLSHLGLFEEARSEWRGLYARQCYMLTLRKSSGMQCNACEAEEEGDICSC</sequence>
<evidence type="ECO:0000313" key="2">
    <source>
        <dbReference type="Proteomes" id="UP000325577"/>
    </source>
</evidence>
<reference evidence="1 2" key="1">
    <citation type="submission" date="2019-09" db="EMBL/GenBank/DDBJ databases">
        <title>A chromosome-level genome assembly of the Chinese tupelo Nyssa sinensis.</title>
        <authorList>
            <person name="Yang X."/>
            <person name="Kang M."/>
            <person name="Yang Y."/>
            <person name="Xiong H."/>
            <person name="Wang M."/>
            <person name="Zhang Z."/>
            <person name="Wang Z."/>
            <person name="Wu H."/>
            <person name="Ma T."/>
            <person name="Liu J."/>
            <person name="Xi Z."/>
        </authorList>
    </citation>
    <scope>NUCLEOTIDE SEQUENCE [LARGE SCALE GENOMIC DNA]</scope>
    <source>
        <strain evidence="1">J267</strain>
        <tissue evidence="1">Leaf</tissue>
    </source>
</reference>
<evidence type="ECO:0000313" key="1">
    <source>
        <dbReference type="EMBL" id="KAA8539535.1"/>
    </source>
</evidence>
<dbReference type="Proteomes" id="UP000325577">
    <property type="component" value="Linkage Group LG14"/>
</dbReference>
<gene>
    <name evidence="1" type="ORF">F0562_026227</name>
</gene>
<dbReference type="AlphaFoldDB" id="A0A5J5B8G5"/>
<dbReference type="EMBL" id="CM018037">
    <property type="protein sequence ID" value="KAA8539535.1"/>
    <property type="molecule type" value="Genomic_DNA"/>
</dbReference>